<dbReference type="Proteomes" id="UP001412239">
    <property type="component" value="Unassembled WGS sequence"/>
</dbReference>
<dbReference type="AlphaFoldDB" id="A0A292Q6S6"/>
<feature type="region of interest" description="Disordered" evidence="2">
    <location>
        <begin position="202"/>
        <end position="221"/>
    </location>
</feature>
<dbReference type="SMART" id="SM00066">
    <property type="entry name" value="GAL4"/>
    <property type="match status" value="1"/>
</dbReference>
<feature type="compositionally biased region" description="Low complexity" evidence="2">
    <location>
        <begin position="740"/>
        <end position="749"/>
    </location>
</feature>
<feature type="domain" description="Zn(2)-C6 fungal-type" evidence="3">
    <location>
        <begin position="697"/>
        <end position="729"/>
    </location>
</feature>
<dbReference type="Pfam" id="PF00172">
    <property type="entry name" value="Zn_clus"/>
    <property type="match status" value="1"/>
</dbReference>
<feature type="compositionally biased region" description="Basic and acidic residues" evidence="2">
    <location>
        <begin position="494"/>
        <end position="508"/>
    </location>
</feature>
<feature type="compositionally biased region" description="Pro residues" evidence="2">
    <location>
        <begin position="470"/>
        <end position="480"/>
    </location>
</feature>
<feature type="compositionally biased region" description="Low complexity" evidence="2">
    <location>
        <begin position="455"/>
        <end position="469"/>
    </location>
</feature>
<dbReference type="CDD" id="cd00067">
    <property type="entry name" value="GAL4"/>
    <property type="match status" value="1"/>
</dbReference>
<dbReference type="GO" id="GO:0008270">
    <property type="term" value="F:zinc ion binding"/>
    <property type="evidence" value="ECO:0007669"/>
    <property type="project" value="InterPro"/>
</dbReference>
<feature type="compositionally biased region" description="Pro residues" evidence="2">
    <location>
        <begin position="442"/>
        <end position="454"/>
    </location>
</feature>
<sequence>MNVNALLSEAAPTNMNNRTYEYSAASTPYHSNGSIMTPQSLSPSTECKNVHFRFCNSEPKTLHIYPHDTTDSITTTVKNMFAIKLHDEYGLSFQDPEGRYMILRHENFSDDMTVDIRVEENPASYLQYNPRHPQAMFYTGPGPRGSFSDGRSVSPSAARGRRSASAGGRPRGMKRQASHRGEEEHYDERYPQGYYLQQPPQQFLPEEDGESESRGRIEPVASADISLDNIVEGSRRKRPKFSSDELPLFPPPALPRQDGSTASSASPSHPAPQVTTPYGNRNVNYPHPTPPSTYGVSVSNGGQPANAFGQARTNGSTIPTPAPTVASCISDEDVALQLMRLGELPSGSATISTLDETTREEDSFSSECGEFGDDGRSDTAELPDAPPGGPGEMPGSPIIYPRNHKKYKSLDEILPSFDSTVPSDDECLPPMETRAQPQQQSAPPPPPPPPPPSLPLLQLPLQRHQQQQQNPPPPPPPPLPQYQQPREIQTQQRVKHELYFHEAHHTVTDDEDFEEHFDDEADGTYEGKEEEEDDDGDYDEEDLDDIPLKTLRGRKTSSTPSAVPSTVLGAAMKAKPLPQPAPLPQYPKGTVKAVKRQQPTLSSKPKSKPKPRSEPHWPISPASPPASRKPSVASVASNKARPNIMTGANPAANAHSPMVLFGQQTATPVDENKLHTQYFHNDNNNKLGIEEPIVKPRCQRCRKSKKGCDRQRPCQRCKDAGIPADECISEDEAGTRRGRQAAAAAAKKAAGGGLAGLNKNKAKGKRKRV</sequence>
<keyword evidence="5" id="KW-1185">Reference proteome</keyword>
<feature type="compositionally biased region" description="Basic residues" evidence="2">
    <location>
        <begin position="760"/>
        <end position="769"/>
    </location>
</feature>
<feature type="compositionally biased region" description="Acidic residues" evidence="2">
    <location>
        <begin position="509"/>
        <end position="545"/>
    </location>
</feature>
<feature type="compositionally biased region" description="Low complexity" evidence="2">
    <location>
        <begin position="625"/>
        <end position="637"/>
    </location>
</feature>
<dbReference type="EMBL" id="LN890946">
    <property type="protein sequence ID" value="CUS15486.1"/>
    <property type="molecule type" value="Genomic_DNA"/>
</dbReference>
<feature type="compositionally biased region" description="Polar residues" evidence="2">
    <location>
        <begin position="273"/>
        <end position="283"/>
    </location>
</feature>
<dbReference type="InterPro" id="IPR001138">
    <property type="entry name" value="Zn2Cys6_DnaBD"/>
</dbReference>
<reference evidence="4" key="1">
    <citation type="submission" date="2015-10" db="EMBL/GenBank/DDBJ databases">
        <authorList>
            <person name="Regsiter A."/>
            <person name="william w."/>
        </authorList>
    </citation>
    <scope>NUCLEOTIDE SEQUENCE</scope>
    <source>
        <strain evidence="4">Montdore</strain>
    </source>
</reference>
<feature type="compositionally biased region" description="Low complexity" evidence="2">
    <location>
        <begin position="260"/>
        <end position="272"/>
    </location>
</feature>
<feature type="compositionally biased region" description="Polar residues" evidence="2">
    <location>
        <begin position="292"/>
        <end position="303"/>
    </location>
</feature>
<evidence type="ECO:0000259" key="3">
    <source>
        <dbReference type="PROSITE" id="PS50048"/>
    </source>
</evidence>
<evidence type="ECO:0000256" key="1">
    <source>
        <dbReference type="ARBA" id="ARBA00023242"/>
    </source>
</evidence>
<feature type="region of interest" description="Disordered" evidence="2">
    <location>
        <begin position="733"/>
        <end position="769"/>
    </location>
</feature>
<feature type="compositionally biased region" description="Low complexity" evidence="2">
    <location>
        <begin position="150"/>
        <end position="168"/>
    </location>
</feature>
<organism evidence="4 5">
    <name type="scientific">Tuber aestivum</name>
    <name type="common">summer truffle</name>
    <dbReference type="NCBI Taxonomy" id="59557"/>
    <lineage>
        <taxon>Eukaryota</taxon>
        <taxon>Fungi</taxon>
        <taxon>Dikarya</taxon>
        <taxon>Ascomycota</taxon>
        <taxon>Pezizomycotina</taxon>
        <taxon>Pezizomycetes</taxon>
        <taxon>Pezizales</taxon>
        <taxon>Tuberaceae</taxon>
        <taxon>Tuber</taxon>
    </lineage>
</organism>
<feature type="region of interest" description="Disordered" evidence="2">
    <location>
        <begin position="228"/>
        <end position="319"/>
    </location>
</feature>
<gene>
    <name evidence="4" type="ORF">GSTUAT00000419001</name>
</gene>
<feature type="region of interest" description="Disordered" evidence="2">
    <location>
        <begin position="347"/>
        <end position="652"/>
    </location>
</feature>
<evidence type="ECO:0000313" key="4">
    <source>
        <dbReference type="EMBL" id="CUS15486.1"/>
    </source>
</evidence>
<name>A0A292Q6S6_9PEZI</name>
<proteinExistence type="predicted"/>
<feature type="region of interest" description="Disordered" evidence="2">
    <location>
        <begin position="134"/>
        <end position="185"/>
    </location>
</feature>
<feature type="compositionally biased region" description="Low complexity" evidence="2">
    <location>
        <begin position="556"/>
        <end position="567"/>
    </location>
</feature>
<evidence type="ECO:0000313" key="5">
    <source>
        <dbReference type="Proteomes" id="UP001412239"/>
    </source>
</evidence>
<accession>A0A292Q6S6</accession>
<keyword evidence="1" id="KW-0539">Nucleus</keyword>
<protein>
    <recommendedName>
        <fullName evidence="3">Zn(2)-C6 fungal-type domain-containing protein</fullName>
    </recommendedName>
</protein>
<evidence type="ECO:0000256" key="2">
    <source>
        <dbReference type="SAM" id="MobiDB-lite"/>
    </source>
</evidence>
<dbReference type="GO" id="GO:0000981">
    <property type="term" value="F:DNA-binding transcription factor activity, RNA polymerase II-specific"/>
    <property type="evidence" value="ECO:0007669"/>
    <property type="project" value="InterPro"/>
</dbReference>
<dbReference type="PROSITE" id="PS50048">
    <property type="entry name" value="ZN2_CY6_FUNGAL_2"/>
    <property type="match status" value="1"/>
</dbReference>